<dbReference type="RefSeq" id="XP_025521095.1">
    <property type="nucleotide sequence ID" value="XM_025659026.1"/>
</dbReference>
<evidence type="ECO:0000313" key="1">
    <source>
        <dbReference type="EMBL" id="RAH63173.1"/>
    </source>
</evidence>
<reference evidence="1 2" key="1">
    <citation type="submission" date="2018-02" db="EMBL/GenBank/DDBJ databases">
        <title>The genomes of Aspergillus section Nigri reveals drivers in fungal speciation.</title>
        <authorList>
            <consortium name="DOE Joint Genome Institute"/>
            <person name="Vesth T.C."/>
            <person name="Nybo J."/>
            <person name="Theobald S."/>
            <person name="Brandl J."/>
            <person name="Frisvad J.C."/>
            <person name="Nielsen K.F."/>
            <person name="Lyhne E.K."/>
            <person name="Kogle M.E."/>
            <person name="Kuo A."/>
            <person name="Riley R."/>
            <person name="Clum A."/>
            <person name="Nolan M."/>
            <person name="Lipzen A."/>
            <person name="Salamov A."/>
            <person name="Henrissat B."/>
            <person name="Wiebenga A."/>
            <person name="De vries R.P."/>
            <person name="Grigoriev I.V."/>
            <person name="Mortensen U.H."/>
            <person name="Andersen M.R."/>
            <person name="Baker S.E."/>
        </authorList>
    </citation>
    <scope>NUCLEOTIDE SEQUENCE [LARGE SCALE GENOMIC DNA]</scope>
    <source>
        <strain evidence="1 2">CBS 112811</strain>
    </source>
</reference>
<keyword evidence="2" id="KW-1185">Reference proteome</keyword>
<proteinExistence type="predicted"/>
<dbReference type="AlphaFoldDB" id="A0A8G1VUT7"/>
<name>A0A8G1VUT7_9EURO</name>
<organism evidence="1 2">
    <name type="scientific">Aspergillus piperis CBS 112811</name>
    <dbReference type="NCBI Taxonomy" id="1448313"/>
    <lineage>
        <taxon>Eukaryota</taxon>
        <taxon>Fungi</taxon>
        <taxon>Dikarya</taxon>
        <taxon>Ascomycota</taxon>
        <taxon>Pezizomycotina</taxon>
        <taxon>Eurotiomycetes</taxon>
        <taxon>Eurotiomycetidae</taxon>
        <taxon>Eurotiales</taxon>
        <taxon>Aspergillaceae</taxon>
        <taxon>Aspergillus</taxon>
        <taxon>Aspergillus subgen. Circumdati</taxon>
    </lineage>
</organism>
<dbReference type="GeneID" id="37162428"/>
<gene>
    <name evidence="1" type="ORF">BO85DRAFT_444500</name>
</gene>
<accession>A0A8G1VUT7</accession>
<protein>
    <submittedName>
        <fullName evidence="1">Uncharacterized protein</fullName>
    </submittedName>
</protein>
<dbReference type="Proteomes" id="UP000249526">
    <property type="component" value="Unassembled WGS sequence"/>
</dbReference>
<dbReference type="EMBL" id="KZ825054">
    <property type="protein sequence ID" value="RAH63173.1"/>
    <property type="molecule type" value="Genomic_DNA"/>
</dbReference>
<evidence type="ECO:0000313" key="2">
    <source>
        <dbReference type="Proteomes" id="UP000249526"/>
    </source>
</evidence>
<sequence length="79" mass="8019">MGSVVPCPLSMQAVLAANSAIAAPRAAIVAAQMHTVVLVSASRHLEAALSSQLVPMAFAALCPQIAPRAWAVSSVIAVR</sequence>